<reference evidence="1" key="1">
    <citation type="journal article" date="2021" name="PeerJ">
        <title>Extensive microbial diversity within the chicken gut microbiome revealed by metagenomics and culture.</title>
        <authorList>
            <person name="Gilroy R."/>
            <person name="Ravi A."/>
            <person name="Getino M."/>
            <person name="Pursley I."/>
            <person name="Horton D.L."/>
            <person name="Alikhan N.F."/>
            <person name="Baker D."/>
            <person name="Gharbi K."/>
            <person name="Hall N."/>
            <person name="Watson M."/>
            <person name="Adriaenssens E.M."/>
            <person name="Foster-Nyarko E."/>
            <person name="Jarju S."/>
            <person name="Secka A."/>
            <person name="Antonio M."/>
            <person name="Oren A."/>
            <person name="Chaudhuri R.R."/>
            <person name="La Ragione R."/>
            <person name="Hildebrand F."/>
            <person name="Pallen M.J."/>
        </authorList>
    </citation>
    <scope>NUCLEOTIDE SEQUENCE</scope>
    <source>
        <strain evidence="1">ChiHecolR3B27-1887</strain>
    </source>
</reference>
<accession>A0A9D2DIC0</accession>
<name>A0A9D2DIC0_9ACTN</name>
<dbReference type="Proteomes" id="UP000824029">
    <property type="component" value="Unassembled WGS sequence"/>
</dbReference>
<dbReference type="AlphaFoldDB" id="A0A9D2DIC0"/>
<reference evidence="1" key="2">
    <citation type="submission" date="2021-04" db="EMBL/GenBank/DDBJ databases">
        <authorList>
            <person name="Gilroy R."/>
        </authorList>
    </citation>
    <scope>NUCLEOTIDE SEQUENCE</scope>
    <source>
        <strain evidence="1">ChiHecolR3B27-1887</strain>
    </source>
</reference>
<evidence type="ECO:0000313" key="2">
    <source>
        <dbReference type="Proteomes" id="UP000824029"/>
    </source>
</evidence>
<proteinExistence type="predicted"/>
<gene>
    <name evidence="1" type="ORF">IAA22_01115</name>
</gene>
<protein>
    <submittedName>
        <fullName evidence="1">Uncharacterized protein</fullName>
    </submittedName>
</protein>
<evidence type="ECO:0000313" key="1">
    <source>
        <dbReference type="EMBL" id="HIZ17706.1"/>
    </source>
</evidence>
<dbReference type="EMBL" id="DXBZ01000029">
    <property type="protein sequence ID" value="HIZ17706.1"/>
    <property type="molecule type" value="Genomic_DNA"/>
</dbReference>
<organism evidence="1 2">
    <name type="scientific">Candidatus Olsenella stercoravium</name>
    <dbReference type="NCBI Taxonomy" id="2838713"/>
    <lineage>
        <taxon>Bacteria</taxon>
        <taxon>Bacillati</taxon>
        <taxon>Actinomycetota</taxon>
        <taxon>Coriobacteriia</taxon>
        <taxon>Coriobacteriales</taxon>
        <taxon>Atopobiaceae</taxon>
        <taxon>Olsenella</taxon>
    </lineage>
</organism>
<comment type="caution">
    <text evidence="1">The sequence shown here is derived from an EMBL/GenBank/DDBJ whole genome shotgun (WGS) entry which is preliminary data.</text>
</comment>
<sequence>MEDFTLGRPALVCRWRLASRSLPLENRHLRALGWRIVDGAPVSPQLIAWAKQHIEWTLSEGAARYPDGVLMVIVDKEGRAAMTVGPYVPLETTALSALAERALGAGREAAETGVAPESLWVVRGDQLVRGGSAERPLSGTDSLVRDLARTVGMSVACEEGLARRVLDGTACFDEAFLVSDEYGVVLASTAAGPRSQRLADGYARLLESLRRRNRGSAGWPPRV</sequence>